<accession>A0A972W066</accession>
<gene>
    <name evidence="4" type="ORF">HQ497_12670</name>
</gene>
<organism evidence="4 5">
    <name type="scientific">SAR86 cluster bacterium</name>
    <dbReference type="NCBI Taxonomy" id="2030880"/>
    <lineage>
        <taxon>Bacteria</taxon>
        <taxon>Pseudomonadati</taxon>
        <taxon>Pseudomonadota</taxon>
        <taxon>Gammaproteobacteria</taxon>
        <taxon>SAR86 cluster</taxon>
    </lineage>
</organism>
<evidence type="ECO:0008006" key="6">
    <source>
        <dbReference type="Google" id="ProtNLM"/>
    </source>
</evidence>
<protein>
    <recommendedName>
        <fullName evidence="6">Tetrahaem cytochrome domain-containing protein</fullName>
    </recommendedName>
</protein>
<sequence>MRLLIKYIESRGAGKEVSQFTFEGDIATIGRGTDQTIQIADRRLPLSHSRLTLAGGKLTLASSGDYRFAVNGESTRRAQLQAGDLVEISGHSIKVKADDGELDFVLEVELASETVAKLRDRFQTRLRDVKVPERAIAWTLFLVILITTLAIPMAGFYLDEREELRESMLPDDGQWLSGELHQNHAFLGENCDVCHAKPFVPTQDEDCLGCHQTVTHHFDTEVHGDDYQVGSRCADCHQEHSTTGSIIRSDQGVCTTCHAKLTDVGMDGDGLLPATDFSANHPDFKVSLLQYGLDDDWHEKRVNLDEVGIAEGSNLIFPHDVHLDAAGIDSADGKVQMECSDCHVPEKGGMKMQAVNMQDHCASCHQLTFDPNSPDRVVPHGSPPELMRTLREYYALQYLTEELGAETDEDQKLAPGTETDADPVRPVRRPGRVERPQLITDLITAMQIDPKASIGAKAAIFIEARVADAAENLFEKQTCTVCHEITAVADAEVPWKVLPVRISEAWYPLSDFSHEGHKNMECDGCHLARDSEVATDILMPDIANCRQCHGGEDAENLLASNCITCHKFHLDDQAPMGNGHGSSVMSDILTARRHIDETLKTEPLASDITQSQEIE</sequence>
<keyword evidence="3" id="KW-0472">Membrane</keyword>
<keyword evidence="3" id="KW-1133">Transmembrane helix</keyword>
<proteinExistence type="predicted"/>
<dbReference type="CDD" id="cd00060">
    <property type="entry name" value="FHA"/>
    <property type="match status" value="1"/>
</dbReference>
<dbReference type="Gene3D" id="3.90.10.10">
    <property type="entry name" value="Cytochrome C3"/>
    <property type="match status" value="3"/>
</dbReference>
<feature type="region of interest" description="Disordered" evidence="2">
    <location>
        <begin position="405"/>
        <end position="428"/>
    </location>
</feature>
<comment type="caution">
    <text evidence="4">The sequence shown here is derived from an EMBL/GenBank/DDBJ whole genome shotgun (WGS) entry which is preliminary data.</text>
</comment>
<dbReference type="PANTHER" id="PTHR35038">
    <property type="entry name" value="DISSIMILATORY SULFITE REDUCTASE SIRA"/>
    <property type="match status" value="1"/>
</dbReference>
<evidence type="ECO:0000256" key="3">
    <source>
        <dbReference type="SAM" id="Phobius"/>
    </source>
</evidence>
<evidence type="ECO:0000313" key="4">
    <source>
        <dbReference type="EMBL" id="NQV66207.1"/>
    </source>
</evidence>
<evidence type="ECO:0000256" key="1">
    <source>
        <dbReference type="ARBA" id="ARBA00022729"/>
    </source>
</evidence>
<dbReference type="Proteomes" id="UP000754644">
    <property type="component" value="Unassembled WGS sequence"/>
</dbReference>
<name>A0A972W066_9GAMM</name>
<dbReference type="InterPro" id="IPR008984">
    <property type="entry name" value="SMAD_FHA_dom_sf"/>
</dbReference>
<dbReference type="Gene3D" id="2.60.200.20">
    <property type="match status" value="1"/>
</dbReference>
<reference evidence="4" key="1">
    <citation type="submission" date="2020-05" db="EMBL/GenBank/DDBJ databases">
        <title>Sulfur intermediates as new biogeochemical hubs in an aquatic model microbial ecosystem.</title>
        <authorList>
            <person name="Vigneron A."/>
        </authorList>
    </citation>
    <scope>NUCLEOTIDE SEQUENCE</scope>
    <source>
        <strain evidence="4">Bin.250</strain>
    </source>
</reference>
<dbReference type="AlphaFoldDB" id="A0A972W066"/>
<keyword evidence="3" id="KW-0812">Transmembrane</keyword>
<keyword evidence="1" id="KW-0732">Signal</keyword>
<dbReference type="InterPro" id="IPR036280">
    <property type="entry name" value="Multihaem_cyt_sf"/>
</dbReference>
<dbReference type="CDD" id="cd08168">
    <property type="entry name" value="Cytochrom_C3"/>
    <property type="match status" value="2"/>
</dbReference>
<dbReference type="EMBL" id="JABMOJ010000478">
    <property type="protein sequence ID" value="NQV66207.1"/>
    <property type="molecule type" value="Genomic_DNA"/>
</dbReference>
<evidence type="ECO:0000256" key="2">
    <source>
        <dbReference type="SAM" id="MobiDB-lite"/>
    </source>
</evidence>
<dbReference type="SUPFAM" id="SSF48695">
    <property type="entry name" value="Multiheme cytochromes"/>
    <property type="match status" value="1"/>
</dbReference>
<feature type="transmembrane region" description="Helical" evidence="3">
    <location>
        <begin position="135"/>
        <end position="158"/>
    </location>
</feature>
<dbReference type="InterPro" id="IPR051829">
    <property type="entry name" value="Multiheme_Cytochr_ET"/>
</dbReference>
<evidence type="ECO:0000313" key="5">
    <source>
        <dbReference type="Proteomes" id="UP000754644"/>
    </source>
</evidence>
<dbReference type="SUPFAM" id="SSF49879">
    <property type="entry name" value="SMAD/FHA domain"/>
    <property type="match status" value="1"/>
</dbReference>